<feature type="transmembrane region" description="Helical" evidence="21">
    <location>
        <begin position="214"/>
        <end position="234"/>
    </location>
</feature>
<keyword evidence="9 22" id="KW-0732">Signal</keyword>
<keyword evidence="15" id="KW-0406">Ion transport</keyword>
<evidence type="ECO:0000256" key="12">
    <source>
        <dbReference type="ARBA" id="ARBA00022860"/>
    </source>
</evidence>
<feature type="transmembrane region" description="Helical" evidence="21">
    <location>
        <begin position="729"/>
        <end position="748"/>
    </location>
</feature>
<keyword evidence="6" id="KW-0109">Calcium transport</keyword>
<dbReference type="GO" id="GO:0007154">
    <property type="term" value="P:cell communication"/>
    <property type="evidence" value="ECO:0007669"/>
    <property type="project" value="InterPro"/>
</dbReference>
<evidence type="ECO:0000256" key="8">
    <source>
        <dbReference type="ARBA" id="ARBA00022723"/>
    </source>
</evidence>
<comment type="similarity">
    <text evidence="2">Belongs to the Ca(2+):cation antiporter (CaCA) (TC 2.A.19) family. SLC8 subfamily.</text>
</comment>
<keyword evidence="4" id="KW-0050">Antiport</keyword>
<keyword evidence="3" id="KW-0813">Transport</keyword>
<proteinExistence type="inferred from homology"/>
<dbReference type="GO" id="GO:0042383">
    <property type="term" value="C:sarcolemma"/>
    <property type="evidence" value="ECO:0007669"/>
    <property type="project" value="TreeGrafter"/>
</dbReference>
<evidence type="ECO:0000256" key="10">
    <source>
        <dbReference type="ARBA" id="ARBA00022737"/>
    </source>
</evidence>
<keyword evidence="18" id="KW-0739">Sodium transport</keyword>
<dbReference type="GO" id="GO:0005432">
    <property type="term" value="F:calcium:sodium antiporter activity"/>
    <property type="evidence" value="ECO:0007669"/>
    <property type="project" value="InterPro"/>
</dbReference>
<evidence type="ECO:0000256" key="19">
    <source>
        <dbReference type="ARBA" id="ARBA00033667"/>
    </source>
</evidence>
<feature type="transmembrane region" description="Helical" evidence="21">
    <location>
        <begin position="837"/>
        <end position="857"/>
    </location>
</feature>
<dbReference type="Pfam" id="PF16494">
    <property type="entry name" value="Na_Ca_ex_C"/>
    <property type="match status" value="1"/>
</dbReference>
<evidence type="ECO:0000256" key="4">
    <source>
        <dbReference type="ARBA" id="ARBA00022449"/>
    </source>
</evidence>
<evidence type="ECO:0000256" key="17">
    <source>
        <dbReference type="ARBA" id="ARBA00023180"/>
    </source>
</evidence>
<evidence type="ECO:0000256" key="1">
    <source>
        <dbReference type="ARBA" id="ARBA00004651"/>
    </source>
</evidence>
<dbReference type="PANTHER" id="PTHR11878">
    <property type="entry name" value="SODIUM/CALCIUM EXCHANGER"/>
    <property type="match status" value="1"/>
</dbReference>
<keyword evidence="7 21" id="KW-0812">Transmembrane</keyword>
<keyword evidence="13 21" id="KW-1133">Transmembrane helix</keyword>
<dbReference type="Pfam" id="PF01699">
    <property type="entry name" value="Na_Ca_ex"/>
    <property type="match status" value="2"/>
</dbReference>
<evidence type="ECO:0000256" key="13">
    <source>
        <dbReference type="ARBA" id="ARBA00022989"/>
    </source>
</evidence>
<dbReference type="SUPFAM" id="SSF141072">
    <property type="entry name" value="CalX-like"/>
    <property type="match status" value="2"/>
</dbReference>
<feature type="signal peptide" evidence="22">
    <location>
        <begin position="1"/>
        <end position="21"/>
    </location>
</feature>
<keyword evidence="14" id="KW-0915">Sodium</keyword>
<feature type="domain" description="Calx-beta" evidence="23">
    <location>
        <begin position="497"/>
        <end position="596"/>
    </location>
</feature>
<feature type="transmembrane region" description="Helical" evidence="21">
    <location>
        <begin position="119"/>
        <end position="140"/>
    </location>
</feature>
<comment type="catalytic activity">
    <reaction evidence="19">
        <text>Ca(2+)(in) + 3 Na(+)(out) = Ca(2+)(out) + 3 Na(+)(in)</text>
        <dbReference type="Rhea" id="RHEA:69955"/>
        <dbReference type="ChEBI" id="CHEBI:29101"/>
        <dbReference type="ChEBI" id="CHEBI:29108"/>
    </reaction>
</comment>
<evidence type="ECO:0000256" key="11">
    <source>
        <dbReference type="ARBA" id="ARBA00022837"/>
    </source>
</evidence>
<feature type="transmembrane region" description="Helical" evidence="21">
    <location>
        <begin position="152"/>
        <end position="173"/>
    </location>
</feature>
<reference evidence="24" key="1">
    <citation type="submission" date="2018-11" db="EMBL/GenBank/DDBJ databases">
        <title>Venom-gland transcriptomics and venom proteomics of the Florida green centipede (Hemiscolopendra marginata) reveal sex-based variation in a centipede venom.</title>
        <authorList>
            <person name="Nystrom G.S."/>
            <person name="Ward M.J."/>
            <person name="Ellsworth S.A."/>
            <person name="Rokyta D.R."/>
        </authorList>
    </citation>
    <scope>NUCLEOTIDE SEQUENCE</scope>
    <source>
        <tissue evidence="24">Venom gland</tissue>
    </source>
</reference>
<evidence type="ECO:0000256" key="21">
    <source>
        <dbReference type="SAM" id="Phobius"/>
    </source>
</evidence>
<protein>
    <submittedName>
        <fullName evidence="24">Sodium/calcium exchanger 3</fullName>
    </submittedName>
</protein>
<dbReference type="GO" id="GO:0098794">
    <property type="term" value="C:postsynapse"/>
    <property type="evidence" value="ECO:0007669"/>
    <property type="project" value="TreeGrafter"/>
</dbReference>
<dbReference type="InterPro" id="IPR044880">
    <property type="entry name" value="NCX_ion-bd_dom_sf"/>
</dbReference>
<dbReference type="PRINTS" id="PR01259">
    <property type="entry name" value="NACAEXCHNGR"/>
</dbReference>
<accession>A0A646QF93</accession>
<evidence type="ECO:0000313" key="24">
    <source>
        <dbReference type="EMBL" id="MUP40911.1"/>
    </source>
</evidence>
<sequence length="903" mass="100371">MLRSWSVVMVVIVALLLDGAAVPVTASGSGFKNASCKPGLVVPIWLPIDNLSIGDRVARGVVYFIALCYLFVGVSIVADRFMAAIEVITSQEKEITIKRPKGETQTVVVRVWNETVANLTLMALGSSAPEILLSIIEIYGQGFEAGELGPGTIVGSAAFNLFVIIAICVYVVPSNQNRRIKHLRVFFITATWSVFAYVWLYLILQVISPGIIEVWEALLTFFFFPTTVVTAYIADRRFLIYKYLSKKYRMNKRGVIVEGEGHQDVELGSKANHVPGDLGLKLFGDDASAEVLEFEEHRQEYINILRELRHKHPNCDMETLESMAREEIVNRGSKSRAFYRIQATRKLTGGGNVLKRRQEKVDSEHDIAKTEERVDDHITRIFFEPGHYTVMENVGEFDVTVMREGGDLSQVVLVDYRTEDGTANAGSDYVYAQGTLMFDKGETHKHFSLSVIDDDVFEEDEHFYIRLSNIRLCYPDGTEAPVTGTPPPVQLVSPSLATVMILDDDHGGIFNFTDREFEIPETIGEFPVKVTRFSGARGRVSLPFRTSDGTAKAGKHYEALEGELIFENNETEQDILIRVIDEDCYEKDIIFFVDLGEPKHLKDGDTDSGTGVDDDVHNPPELSEEDRIALLGRPRLGDLVRTQIRIKENKEFKNTVDKLIKKANISFVVGTSSWKEQFMEAITVSAGEDDDEEGDGEEKLPSCADYVMHFLTIFWKVIFAFVPPTDYQNGWTCFAVSMMLIGVLTAIINDMATMFGCTIGLPDTVTAIAFVALGTSVPDTFASKVAAINDKYADSSIGNVTGSNAVNVFLGLGIAWSMAAIYHTINGRDFVVPPGNLAFSVTLFCSTALVAIFILMLRRSPHVGGELGGPTKYKIPTVILFVSFWMFYVLMSSMESYGYIKGF</sequence>
<dbReference type="InterPro" id="IPR004837">
    <property type="entry name" value="NaCa_Exmemb"/>
</dbReference>
<dbReference type="FunFam" id="1.20.1420.30:FF:000003">
    <property type="entry name" value="sodium/calcium exchanger 1 isoform X1"/>
    <property type="match status" value="1"/>
</dbReference>
<evidence type="ECO:0000259" key="23">
    <source>
        <dbReference type="SMART" id="SM00237"/>
    </source>
</evidence>
<evidence type="ECO:0000256" key="5">
    <source>
        <dbReference type="ARBA" id="ARBA00022475"/>
    </source>
</evidence>
<evidence type="ECO:0000256" key="3">
    <source>
        <dbReference type="ARBA" id="ARBA00022448"/>
    </source>
</evidence>
<dbReference type="InterPro" id="IPR003644">
    <property type="entry name" value="Calx_beta"/>
</dbReference>
<evidence type="ECO:0000256" key="16">
    <source>
        <dbReference type="ARBA" id="ARBA00023136"/>
    </source>
</evidence>
<dbReference type="PANTHER" id="PTHR11878:SF65">
    <property type="entry name" value="NA_CA-EXCHANGE PROTEIN, ISOFORM G"/>
    <property type="match status" value="1"/>
</dbReference>
<keyword evidence="8" id="KW-0479">Metal-binding</keyword>
<feature type="transmembrane region" description="Helical" evidence="21">
    <location>
        <begin position="185"/>
        <end position="208"/>
    </location>
</feature>
<evidence type="ECO:0000256" key="7">
    <source>
        <dbReference type="ARBA" id="ARBA00022692"/>
    </source>
</evidence>
<comment type="subcellular location">
    <subcellularLocation>
        <location evidence="1">Cell membrane</location>
        <topology evidence="1">Multi-pass membrane protein</topology>
    </subcellularLocation>
</comment>
<name>A0A646QF93_9MYRI</name>
<dbReference type="InterPro" id="IPR051171">
    <property type="entry name" value="CaCA"/>
</dbReference>
<keyword evidence="10" id="KW-0677">Repeat</keyword>
<evidence type="ECO:0000256" key="15">
    <source>
        <dbReference type="ARBA" id="ARBA00023065"/>
    </source>
</evidence>
<dbReference type="EMBL" id="GHBY01000734">
    <property type="protein sequence ID" value="MUP40911.1"/>
    <property type="molecule type" value="Transcribed_RNA"/>
</dbReference>
<feature type="transmembrane region" description="Helical" evidence="21">
    <location>
        <begin position="805"/>
        <end position="825"/>
    </location>
</feature>
<dbReference type="InterPro" id="IPR032452">
    <property type="entry name" value="Na_Ca_Ex_C-exten"/>
</dbReference>
<dbReference type="Pfam" id="PF03160">
    <property type="entry name" value="Calx-beta"/>
    <property type="match status" value="1"/>
</dbReference>
<keyword evidence="12" id="KW-0112">Calmodulin-binding</keyword>
<evidence type="ECO:0000256" key="22">
    <source>
        <dbReference type="SAM" id="SignalP"/>
    </source>
</evidence>
<dbReference type="Gene3D" id="1.20.1420.30">
    <property type="entry name" value="NCX, central ion-binding region"/>
    <property type="match status" value="2"/>
</dbReference>
<feature type="domain" description="Calx-beta" evidence="23">
    <location>
        <begin position="368"/>
        <end position="468"/>
    </location>
</feature>
<keyword evidence="11" id="KW-0106">Calcium</keyword>
<dbReference type="InterPro" id="IPR004836">
    <property type="entry name" value="Na_Ca_Ex"/>
</dbReference>
<dbReference type="AlphaFoldDB" id="A0A646QF93"/>
<keyword evidence="5" id="KW-1003">Cell membrane</keyword>
<feature type="region of interest" description="Disordered" evidence="20">
    <location>
        <begin position="602"/>
        <end position="624"/>
    </location>
</feature>
<evidence type="ECO:0000256" key="20">
    <source>
        <dbReference type="SAM" id="MobiDB-lite"/>
    </source>
</evidence>
<evidence type="ECO:0000256" key="6">
    <source>
        <dbReference type="ARBA" id="ARBA00022568"/>
    </source>
</evidence>
<dbReference type="GO" id="GO:0046872">
    <property type="term" value="F:metal ion binding"/>
    <property type="evidence" value="ECO:0007669"/>
    <property type="project" value="UniProtKB-KW"/>
</dbReference>
<keyword evidence="16 21" id="KW-0472">Membrane</keyword>
<dbReference type="Gene3D" id="2.60.40.2030">
    <property type="match status" value="2"/>
</dbReference>
<dbReference type="GO" id="GO:0030424">
    <property type="term" value="C:axon"/>
    <property type="evidence" value="ECO:0007669"/>
    <property type="project" value="TreeGrafter"/>
</dbReference>
<feature type="chain" id="PRO_5024892673" evidence="22">
    <location>
        <begin position="22"/>
        <end position="903"/>
    </location>
</feature>
<feature type="transmembrane region" description="Helical" evidence="21">
    <location>
        <begin position="878"/>
        <end position="900"/>
    </location>
</feature>
<dbReference type="InterPro" id="IPR038081">
    <property type="entry name" value="CalX-like_sf"/>
</dbReference>
<evidence type="ECO:0000256" key="2">
    <source>
        <dbReference type="ARBA" id="ARBA00007489"/>
    </source>
</evidence>
<dbReference type="SMART" id="SM00237">
    <property type="entry name" value="Calx_beta"/>
    <property type="match status" value="2"/>
</dbReference>
<keyword evidence="17" id="KW-0325">Glycoprotein</keyword>
<evidence type="ECO:0000256" key="18">
    <source>
        <dbReference type="ARBA" id="ARBA00023201"/>
    </source>
</evidence>
<dbReference type="GO" id="GO:0098703">
    <property type="term" value="P:calcium ion import across plasma membrane"/>
    <property type="evidence" value="ECO:0007669"/>
    <property type="project" value="TreeGrafter"/>
</dbReference>
<evidence type="ECO:0000256" key="14">
    <source>
        <dbReference type="ARBA" id="ARBA00023053"/>
    </source>
</evidence>
<organism evidence="24">
    <name type="scientific">Hemiscolopendra marginata</name>
    <dbReference type="NCBI Taxonomy" id="943146"/>
    <lineage>
        <taxon>Eukaryota</taxon>
        <taxon>Metazoa</taxon>
        <taxon>Ecdysozoa</taxon>
        <taxon>Arthropoda</taxon>
        <taxon>Myriapoda</taxon>
        <taxon>Chilopoda</taxon>
        <taxon>Pleurostigmophora</taxon>
        <taxon>Scolopendromorpha</taxon>
        <taxon>Scolopendridae</taxon>
        <taxon>Hemiscolopendra</taxon>
    </lineage>
</organism>
<feature type="transmembrane region" description="Helical" evidence="21">
    <location>
        <begin position="60"/>
        <end position="78"/>
    </location>
</feature>
<dbReference type="NCBIfam" id="TIGR00845">
    <property type="entry name" value="caca"/>
    <property type="match status" value="1"/>
</dbReference>
<dbReference type="GO" id="GO:0005516">
    <property type="term" value="F:calmodulin binding"/>
    <property type="evidence" value="ECO:0007669"/>
    <property type="project" value="UniProtKB-KW"/>
</dbReference>
<evidence type="ECO:0000256" key="9">
    <source>
        <dbReference type="ARBA" id="ARBA00022729"/>
    </source>
</evidence>